<keyword evidence="8 9" id="KW-0807">Transducer</keyword>
<evidence type="ECO:0000256" key="2">
    <source>
        <dbReference type="ARBA" id="ARBA00010663"/>
    </source>
</evidence>
<evidence type="ECO:0000256" key="7">
    <source>
        <dbReference type="ARBA" id="ARBA00023170"/>
    </source>
</evidence>
<dbReference type="PROSITE" id="PS50262">
    <property type="entry name" value="G_PROTEIN_RECEP_F1_2"/>
    <property type="match status" value="1"/>
</dbReference>
<dbReference type="InterPro" id="IPR017452">
    <property type="entry name" value="GPCR_Rhodpsn_7TM"/>
</dbReference>
<keyword evidence="14" id="KW-1185">Reference proteome</keyword>
<evidence type="ECO:0000256" key="11">
    <source>
        <dbReference type="SAM" id="Phobius"/>
    </source>
</evidence>
<comment type="similarity">
    <text evidence="2 9">Belongs to the G-protein coupled receptor 1 family.</text>
</comment>
<accession>A0ABP1PUN9</accession>
<evidence type="ECO:0000256" key="3">
    <source>
        <dbReference type="ARBA" id="ARBA00022692"/>
    </source>
</evidence>
<dbReference type="EMBL" id="CAXLJM020000007">
    <property type="protein sequence ID" value="CAL8074297.1"/>
    <property type="molecule type" value="Genomic_DNA"/>
</dbReference>
<evidence type="ECO:0000256" key="8">
    <source>
        <dbReference type="ARBA" id="ARBA00023224"/>
    </source>
</evidence>
<organism evidence="13 14">
    <name type="scientific">Orchesella dallaii</name>
    <dbReference type="NCBI Taxonomy" id="48710"/>
    <lineage>
        <taxon>Eukaryota</taxon>
        <taxon>Metazoa</taxon>
        <taxon>Ecdysozoa</taxon>
        <taxon>Arthropoda</taxon>
        <taxon>Hexapoda</taxon>
        <taxon>Collembola</taxon>
        <taxon>Entomobryomorpha</taxon>
        <taxon>Entomobryoidea</taxon>
        <taxon>Orchesellidae</taxon>
        <taxon>Orchesellinae</taxon>
        <taxon>Orchesella</taxon>
    </lineage>
</organism>
<evidence type="ECO:0000313" key="13">
    <source>
        <dbReference type="EMBL" id="CAL8074297.1"/>
    </source>
</evidence>
<feature type="region of interest" description="Disordered" evidence="10">
    <location>
        <begin position="505"/>
        <end position="528"/>
    </location>
</feature>
<evidence type="ECO:0000256" key="5">
    <source>
        <dbReference type="ARBA" id="ARBA00023040"/>
    </source>
</evidence>
<evidence type="ECO:0000256" key="10">
    <source>
        <dbReference type="SAM" id="MobiDB-lite"/>
    </source>
</evidence>
<evidence type="ECO:0000259" key="12">
    <source>
        <dbReference type="PROSITE" id="PS50262"/>
    </source>
</evidence>
<dbReference type="SUPFAM" id="SSF81321">
    <property type="entry name" value="Family A G protein-coupled receptor-like"/>
    <property type="match status" value="1"/>
</dbReference>
<feature type="transmembrane region" description="Helical" evidence="11">
    <location>
        <begin position="154"/>
        <end position="179"/>
    </location>
</feature>
<keyword evidence="6 11" id="KW-0472">Membrane</keyword>
<feature type="transmembrane region" description="Helical" evidence="11">
    <location>
        <begin position="293"/>
        <end position="315"/>
    </location>
</feature>
<keyword evidence="3 9" id="KW-0812">Transmembrane</keyword>
<evidence type="ECO:0000313" key="14">
    <source>
        <dbReference type="Proteomes" id="UP001642540"/>
    </source>
</evidence>
<dbReference type="InterPro" id="IPR000611">
    <property type="entry name" value="NPY_rcpt"/>
</dbReference>
<comment type="caution">
    <text evidence="13">The sequence shown here is derived from an EMBL/GenBank/DDBJ whole genome shotgun (WGS) entry which is preliminary data.</text>
</comment>
<dbReference type="PRINTS" id="PR01012">
    <property type="entry name" value="NRPEPTIDEYR"/>
</dbReference>
<dbReference type="PANTHER" id="PTHR24235">
    <property type="entry name" value="NEUROPEPTIDE Y RECEPTOR"/>
    <property type="match status" value="1"/>
</dbReference>
<evidence type="ECO:0000256" key="1">
    <source>
        <dbReference type="ARBA" id="ARBA00004141"/>
    </source>
</evidence>
<name>A0ABP1PUN9_9HEXA</name>
<dbReference type="InterPro" id="IPR000276">
    <property type="entry name" value="GPCR_Rhodpsn"/>
</dbReference>
<dbReference type="Gene3D" id="1.20.1070.10">
    <property type="entry name" value="Rhodopsin 7-helix transmembrane proteins"/>
    <property type="match status" value="1"/>
</dbReference>
<gene>
    <name evidence="13" type="ORF">ODALV1_LOCUS2848</name>
</gene>
<dbReference type="PRINTS" id="PR00237">
    <property type="entry name" value="GPCRRHODOPSN"/>
</dbReference>
<dbReference type="Pfam" id="PF00001">
    <property type="entry name" value="7tm_1"/>
    <property type="match status" value="1"/>
</dbReference>
<comment type="subcellular location">
    <subcellularLocation>
        <location evidence="1">Membrane</location>
        <topology evidence="1">Multi-pass membrane protein</topology>
    </subcellularLocation>
</comment>
<feature type="transmembrane region" description="Helical" evidence="11">
    <location>
        <begin position="248"/>
        <end position="272"/>
    </location>
</feature>
<dbReference type="PANTHER" id="PTHR24235:SF29">
    <property type="entry name" value="GH23382P"/>
    <property type="match status" value="1"/>
</dbReference>
<keyword evidence="4 11" id="KW-1133">Transmembrane helix</keyword>
<feature type="compositionally biased region" description="Low complexity" evidence="10">
    <location>
        <begin position="505"/>
        <end position="522"/>
    </location>
</feature>
<protein>
    <recommendedName>
        <fullName evidence="12">G-protein coupled receptors family 1 profile domain-containing protein</fullName>
    </recommendedName>
</protein>
<keyword evidence="5 9" id="KW-0297">G-protein coupled receptor</keyword>
<feature type="transmembrane region" description="Helical" evidence="11">
    <location>
        <begin position="76"/>
        <end position="101"/>
    </location>
</feature>
<feature type="transmembrane region" description="Helical" evidence="11">
    <location>
        <begin position="335"/>
        <end position="357"/>
    </location>
</feature>
<dbReference type="PROSITE" id="PS00237">
    <property type="entry name" value="G_PROTEIN_RECEP_F1_1"/>
    <property type="match status" value="1"/>
</dbReference>
<dbReference type="Proteomes" id="UP001642540">
    <property type="component" value="Unassembled WGS sequence"/>
</dbReference>
<keyword evidence="7 9" id="KW-0675">Receptor</keyword>
<evidence type="ECO:0000256" key="6">
    <source>
        <dbReference type="ARBA" id="ARBA00023136"/>
    </source>
</evidence>
<sequence length="610" mass="68141">MDGIGAGGIMYSNFEFGSSGEELDDRVMSRSVGDLDRSLESINMTEEILFQNDSYDYVNDTVYFEGEEMYSLGFKIAIAILYNSVFVTALLGNALVCYVIFASPRMRTVTNYLIANLAVGDLLMAVLCVPFSYIPVLLQYWPFGHFLCYLLPPAQAVSVLVSSYTLVALAADRYIAILYPLRPRFRRSQACWVIAVVWLVAVITASPIAIFTEHFPDNATGKYYCDETGWKSMGVEEFKLPYGLTLMILQYFFPLTVLIFTYSRIAVAVWGKKSLGEAEDSRDQRLAKTKRKMIKMMLTVVLVYTVSWLPLNIWNIYGDIWREDLFQEKAKVVKYLYPAILWLALAHTVWNPVIYCYMNSRFRDGFKAAASNVPCVWNLVRYCQEGRRSSGQMTDSRRSYSTTRLTRTNTSCTTYTFGSGSLHNLHNNSHYHHQITNPIRKHSYMGTVPFAGTAAQPRASCTSVISQYPKPGNHAVYHHTTRSLDLGNHHSVDPKNLKTLTQAPTTLAPAPTTPASSPSSPSNEPVNLPMTTLSHSPSYPTMENNGNNGNNGMLVRVKINNFDLNNKIVNNGTSGGGSTISPSFVTVSNKFGKDVLTTTNKSGNISESFM</sequence>
<feature type="transmembrane region" description="Helical" evidence="11">
    <location>
        <begin position="113"/>
        <end position="134"/>
    </location>
</feature>
<feature type="domain" description="G-protein coupled receptors family 1 profile" evidence="12">
    <location>
        <begin position="92"/>
        <end position="355"/>
    </location>
</feature>
<reference evidence="13 14" key="1">
    <citation type="submission" date="2024-08" db="EMBL/GenBank/DDBJ databases">
        <authorList>
            <person name="Cucini C."/>
            <person name="Frati F."/>
        </authorList>
    </citation>
    <scope>NUCLEOTIDE SEQUENCE [LARGE SCALE GENOMIC DNA]</scope>
</reference>
<evidence type="ECO:0000256" key="9">
    <source>
        <dbReference type="RuleBase" id="RU000688"/>
    </source>
</evidence>
<feature type="transmembrane region" description="Helical" evidence="11">
    <location>
        <begin position="191"/>
        <end position="211"/>
    </location>
</feature>
<evidence type="ECO:0000256" key="4">
    <source>
        <dbReference type="ARBA" id="ARBA00022989"/>
    </source>
</evidence>
<proteinExistence type="inferred from homology"/>